<proteinExistence type="predicted"/>
<reference evidence="2 3" key="1">
    <citation type="submission" date="2024-02" db="EMBL/GenBank/DDBJ databases">
        <authorList>
            <person name="Chen Y."/>
            <person name="Shah S."/>
            <person name="Dougan E. K."/>
            <person name="Thang M."/>
            <person name="Chan C."/>
        </authorList>
    </citation>
    <scope>NUCLEOTIDE SEQUENCE [LARGE SCALE GENOMIC DNA]</scope>
</reference>
<evidence type="ECO:0000256" key="1">
    <source>
        <dbReference type="SAM" id="MobiDB-lite"/>
    </source>
</evidence>
<evidence type="ECO:0000313" key="2">
    <source>
        <dbReference type="EMBL" id="CAK9027108.1"/>
    </source>
</evidence>
<organism evidence="2 3">
    <name type="scientific">Durusdinium trenchii</name>
    <dbReference type="NCBI Taxonomy" id="1381693"/>
    <lineage>
        <taxon>Eukaryota</taxon>
        <taxon>Sar</taxon>
        <taxon>Alveolata</taxon>
        <taxon>Dinophyceae</taxon>
        <taxon>Suessiales</taxon>
        <taxon>Symbiodiniaceae</taxon>
        <taxon>Durusdinium</taxon>
    </lineage>
</organism>
<name>A0ABP0KLM3_9DINO</name>
<evidence type="ECO:0000313" key="3">
    <source>
        <dbReference type="Proteomes" id="UP001642464"/>
    </source>
</evidence>
<dbReference type="Proteomes" id="UP001642464">
    <property type="component" value="Unassembled WGS sequence"/>
</dbReference>
<protein>
    <submittedName>
        <fullName evidence="2">Uncharacterized protein</fullName>
    </submittedName>
</protein>
<feature type="region of interest" description="Disordered" evidence="1">
    <location>
        <begin position="1"/>
        <end position="31"/>
    </location>
</feature>
<gene>
    <name evidence="2" type="ORF">SCF082_LOCUS17774</name>
</gene>
<sequence>MAYHDALGLGDFRPWTPPELPGSPRRETWSSPERRSALARLLRDCCRVLGREMEASRFYGRLQEEWLETPEQLRQLSTDGWARLALPVGLEAEL</sequence>
<accession>A0ABP0KLM3</accession>
<comment type="caution">
    <text evidence="2">The sequence shown here is derived from an EMBL/GenBank/DDBJ whole genome shotgun (WGS) entry which is preliminary data.</text>
</comment>
<feature type="non-terminal residue" evidence="2">
    <location>
        <position position="94"/>
    </location>
</feature>
<keyword evidence="3" id="KW-1185">Reference proteome</keyword>
<dbReference type="EMBL" id="CAXAMM010011815">
    <property type="protein sequence ID" value="CAK9027108.1"/>
    <property type="molecule type" value="Genomic_DNA"/>
</dbReference>